<keyword evidence="3" id="KW-1185">Reference proteome</keyword>
<organism evidence="2 3">
    <name type="scientific">Elysia crispata</name>
    <name type="common">lettuce slug</name>
    <dbReference type="NCBI Taxonomy" id="231223"/>
    <lineage>
        <taxon>Eukaryota</taxon>
        <taxon>Metazoa</taxon>
        <taxon>Spiralia</taxon>
        <taxon>Lophotrochozoa</taxon>
        <taxon>Mollusca</taxon>
        <taxon>Gastropoda</taxon>
        <taxon>Heterobranchia</taxon>
        <taxon>Euthyneura</taxon>
        <taxon>Panpulmonata</taxon>
        <taxon>Sacoglossa</taxon>
        <taxon>Placobranchoidea</taxon>
        <taxon>Plakobranchidae</taxon>
        <taxon>Elysia</taxon>
    </lineage>
</organism>
<feature type="region of interest" description="Disordered" evidence="1">
    <location>
        <begin position="16"/>
        <end position="48"/>
    </location>
</feature>
<comment type="caution">
    <text evidence="2">The sequence shown here is derived from an EMBL/GenBank/DDBJ whole genome shotgun (WGS) entry which is preliminary data.</text>
</comment>
<feature type="non-terminal residue" evidence="2">
    <location>
        <position position="1"/>
    </location>
</feature>
<dbReference type="Proteomes" id="UP001283361">
    <property type="component" value="Unassembled WGS sequence"/>
</dbReference>
<proteinExistence type="predicted"/>
<sequence length="77" mass="8385">VESELTGICGIITQRRGRANGEESERAGIRGGGNDTEESQSELTGESGLTGIYEIMIQRGVRANGYLWDYDTEESQS</sequence>
<dbReference type="EMBL" id="JAWDGP010006632">
    <property type="protein sequence ID" value="KAK3737642.1"/>
    <property type="molecule type" value="Genomic_DNA"/>
</dbReference>
<feature type="compositionally biased region" description="Basic and acidic residues" evidence="1">
    <location>
        <begin position="19"/>
        <end position="28"/>
    </location>
</feature>
<gene>
    <name evidence="2" type="ORF">RRG08_041682</name>
</gene>
<evidence type="ECO:0000313" key="2">
    <source>
        <dbReference type="EMBL" id="KAK3737642.1"/>
    </source>
</evidence>
<evidence type="ECO:0000256" key="1">
    <source>
        <dbReference type="SAM" id="MobiDB-lite"/>
    </source>
</evidence>
<reference evidence="2" key="1">
    <citation type="journal article" date="2023" name="G3 (Bethesda)">
        <title>A reference genome for the long-term kleptoplast-retaining sea slug Elysia crispata morphotype clarki.</title>
        <authorList>
            <person name="Eastman K.E."/>
            <person name="Pendleton A.L."/>
            <person name="Shaikh M.A."/>
            <person name="Suttiyut T."/>
            <person name="Ogas R."/>
            <person name="Tomko P."/>
            <person name="Gavelis G."/>
            <person name="Widhalm J.R."/>
            <person name="Wisecaver J.H."/>
        </authorList>
    </citation>
    <scope>NUCLEOTIDE SEQUENCE</scope>
    <source>
        <strain evidence="2">ECLA1</strain>
    </source>
</reference>
<name>A0AAE0YAX9_9GAST</name>
<accession>A0AAE0YAX9</accession>
<dbReference type="AlphaFoldDB" id="A0AAE0YAX9"/>
<evidence type="ECO:0000313" key="3">
    <source>
        <dbReference type="Proteomes" id="UP001283361"/>
    </source>
</evidence>
<protein>
    <submittedName>
        <fullName evidence="2">Uncharacterized protein</fullName>
    </submittedName>
</protein>